<evidence type="ECO:0000256" key="4">
    <source>
        <dbReference type="SAM" id="MobiDB-lite"/>
    </source>
</evidence>
<dbReference type="PANTHER" id="PTHR22595">
    <property type="entry name" value="CHITINASE-RELATED"/>
    <property type="match status" value="1"/>
</dbReference>
<dbReference type="SUPFAM" id="SSF53955">
    <property type="entry name" value="Lysozyme-like"/>
    <property type="match status" value="1"/>
</dbReference>
<evidence type="ECO:0000313" key="7">
    <source>
        <dbReference type="Proteomes" id="UP001367508"/>
    </source>
</evidence>
<sequence length="569" mass="63287">MRNRMERLVVLPFSFSCASHSSVELGAPKGPKGDSKGPIVSRRQEGEDTRVITTKMKRGRPSGFLILPKPNVAAGIHRLIKGIKSLSQLFFYKEENEEMEPEIEIGYPTDVKHVTHIGLDGSTTTNNVKGWDNLKAPELLSLSPITFKQFELAMASQAHHTLINDPNSSKSVGGEAWFFASKPVCSYLNIEQFGSHKQPTHRRLQKRCSIDNDTQQAHITPPEKDFPSNTQYFIISHFPFSLSLRSEMETVKRNIVVAIALLALAVTASVNGDDSGDKKTLVKYKHGKKYCSQGWECNPWSIYCCNLLISDYFQTYQFENLFSKRNTPVAHAVGFWDYHSFITAAALFEPLGFGTTGNKTLQMMEIAAFLGHVGCKTSCGYGVATGGPLAWGLCYNHEMSPSQSYCDDYFKLTYPCTPGADYYGRGALPIYWNYNYGAVGEALKVDLLSHPEYIEQNATLAFQAAIWRWMTPIKKSQPSAHDVFVGNWKPSKNDTMEKRVPGFGTTMNILYGDGVCGQGDVDSMNNIISHFLYYLDLLGVGREQAGPHDFLTCAEQVPFNPSSKAASSS</sequence>
<dbReference type="InterPro" id="IPR023346">
    <property type="entry name" value="Lysozyme-like_dom_sf"/>
</dbReference>
<dbReference type="FunFam" id="3.30.20.10:FF:000001">
    <property type="entry name" value="Endochitinase (Chitinase)"/>
    <property type="match status" value="1"/>
</dbReference>
<evidence type="ECO:0000259" key="5">
    <source>
        <dbReference type="PROSITE" id="PS50108"/>
    </source>
</evidence>
<evidence type="ECO:0000256" key="2">
    <source>
        <dbReference type="ARBA" id="ARBA00022821"/>
    </source>
</evidence>
<dbReference type="GO" id="GO:0004568">
    <property type="term" value="F:chitinase activity"/>
    <property type="evidence" value="ECO:0007669"/>
    <property type="project" value="InterPro"/>
</dbReference>
<keyword evidence="7" id="KW-1185">Reference proteome</keyword>
<keyword evidence="2" id="KW-0611">Plant defense</keyword>
<dbReference type="Pfam" id="PF00786">
    <property type="entry name" value="PBD"/>
    <property type="match status" value="1"/>
</dbReference>
<dbReference type="Proteomes" id="UP001367508">
    <property type="component" value="Unassembled WGS sequence"/>
</dbReference>
<dbReference type="GO" id="GO:0008061">
    <property type="term" value="F:chitin binding"/>
    <property type="evidence" value="ECO:0007669"/>
    <property type="project" value="UniProtKB-KW"/>
</dbReference>
<feature type="domain" description="CRIB" evidence="5">
    <location>
        <begin position="105"/>
        <end position="118"/>
    </location>
</feature>
<evidence type="ECO:0000256" key="1">
    <source>
        <dbReference type="ARBA" id="ARBA00022669"/>
    </source>
</evidence>
<dbReference type="EMBL" id="JAYMYQ010000004">
    <property type="protein sequence ID" value="KAK7340812.1"/>
    <property type="molecule type" value="Genomic_DNA"/>
</dbReference>
<accession>A0AAN9LRG4</accession>
<dbReference type="CDD" id="cd00325">
    <property type="entry name" value="chitinase_GH19"/>
    <property type="match status" value="1"/>
</dbReference>
<keyword evidence="3" id="KW-1015">Disulfide bond</keyword>
<dbReference type="GO" id="GO:0006032">
    <property type="term" value="P:chitin catabolic process"/>
    <property type="evidence" value="ECO:0007669"/>
    <property type="project" value="InterPro"/>
</dbReference>
<dbReference type="InterPro" id="IPR000726">
    <property type="entry name" value="Glyco_hydro_19_cat"/>
</dbReference>
<keyword evidence="1" id="KW-0147">Chitin-binding</keyword>
<name>A0AAN9LRG4_CANGL</name>
<feature type="region of interest" description="Disordered" evidence="4">
    <location>
        <begin position="24"/>
        <end position="45"/>
    </location>
</feature>
<dbReference type="PROSITE" id="PS50108">
    <property type="entry name" value="CRIB"/>
    <property type="match status" value="1"/>
</dbReference>
<dbReference type="Gene3D" id="3.30.20.10">
    <property type="entry name" value="Endochitinase, domain 2"/>
    <property type="match status" value="1"/>
</dbReference>
<dbReference type="InterPro" id="IPR000095">
    <property type="entry name" value="CRIB_dom"/>
</dbReference>
<protein>
    <recommendedName>
        <fullName evidence="5">CRIB domain-containing protein</fullName>
    </recommendedName>
</protein>
<dbReference type="PANTHER" id="PTHR22595:SF209">
    <property type="entry name" value="GLYCOSIDE HYDROLASE, FAMILY 19"/>
    <property type="match status" value="1"/>
</dbReference>
<dbReference type="GO" id="GO:0016998">
    <property type="term" value="P:cell wall macromolecule catabolic process"/>
    <property type="evidence" value="ECO:0007669"/>
    <property type="project" value="InterPro"/>
</dbReference>
<dbReference type="Gene3D" id="1.10.530.10">
    <property type="match status" value="1"/>
</dbReference>
<reference evidence="6 7" key="1">
    <citation type="submission" date="2024-01" db="EMBL/GenBank/DDBJ databases">
        <title>The genomes of 5 underutilized Papilionoideae crops provide insights into root nodulation and disease resistanc.</title>
        <authorList>
            <person name="Jiang F."/>
        </authorList>
    </citation>
    <scope>NUCLEOTIDE SEQUENCE [LARGE SCALE GENOMIC DNA]</scope>
    <source>
        <strain evidence="6">LVBAO_FW01</strain>
        <tissue evidence="6">Leaves</tissue>
    </source>
</reference>
<dbReference type="Pfam" id="PF00182">
    <property type="entry name" value="Glyco_hydro_19"/>
    <property type="match status" value="1"/>
</dbReference>
<evidence type="ECO:0000256" key="3">
    <source>
        <dbReference type="ARBA" id="ARBA00023157"/>
    </source>
</evidence>
<dbReference type="AlphaFoldDB" id="A0AAN9LRG4"/>
<evidence type="ECO:0000313" key="6">
    <source>
        <dbReference type="EMBL" id="KAK7340812.1"/>
    </source>
</evidence>
<dbReference type="GO" id="GO:0006952">
    <property type="term" value="P:defense response"/>
    <property type="evidence" value="ECO:0007669"/>
    <property type="project" value="UniProtKB-KW"/>
</dbReference>
<organism evidence="6 7">
    <name type="scientific">Canavalia gladiata</name>
    <name type="common">Sword bean</name>
    <name type="synonym">Dolichos gladiatus</name>
    <dbReference type="NCBI Taxonomy" id="3824"/>
    <lineage>
        <taxon>Eukaryota</taxon>
        <taxon>Viridiplantae</taxon>
        <taxon>Streptophyta</taxon>
        <taxon>Embryophyta</taxon>
        <taxon>Tracheophyta</taxon>
        <taxon>Spermatophyta</taxon>
        <taxon>Magnoliopsida</taxon>
        <taxon>eudicotyledons</taxon>
        <taxon>Gunneridae</taxon>
        <taxon>Pentapetalae</taxon>
        <taxon>rosids</taxon>
        <taxon>fabids</taxon>
        <taxon>Fabales</taxon>
        <taxon>Fabaceae</taxon>
        <taxon>Papilionoideae</taxon>
        <taxon>50 kb inversion clade</taxon>
        <taxon>NPAAA clade</taxon>
        <taxon>indigoferoid/millettioid clade</taxon>
        <taxon>Phaseoleae</taxon>
        <taxon>Canavalia</taxon>
    </lineage>
</organism>
<gene>
    <name evidence="6" type="ORF">VNO77_21525</name>
</gene>
<comment type="caution">
    <text evidence="6">The sequence shown here is derived from an EMBL/GenBank/DDBJ whole genome shotgun (WGS) entry which is preliminary data.</text>
</comment>
<proteinExistence type="predicted"/>